<proteinExistence type="predicted"/>
<dbReference type="AlphaFoldDB" id="A0A2Z6P0S4"/>
<reference evidence="2" key="1">
    <citation type="journal article" date="2017" name="Front. Plant Sci.">
        <title>Climate Clever Clovers: New Paradigm to Reduce the Environmental Footprint of Ruminants by Breeding Low Methanogenic Forages Utilizing Haplotype Variation.</title>
        <authorList>
            <person name="Kaur P."/>
            <person name="Appels R."/>
            <person name="Bayer P.E."/>
            <person name="Keeble-Gagnere G."/>
            <person name="Wang J."/>
            <person name="Hirakawa H."/>
            <person name="Shirasawa K."/>
            <person name="Vercoe P."/>
            <person name="Stefanova K."/>
            <person name="Durmic Z."/>
            <person name="Nichols P."/>
            <person name="Revell C."/>
            <person name="Isobe S.N."/>
            <person name="Edwards D."/>
            <person name="Erskine W."/>
        </authorList>
    </citation>
    <scope>NUCLEOTIDE SEQUENCE [LARGE SCALE GENOMIC DNA]</scope>
    <source>
        <strain evidence="2">cv. Daliak</strain>
    </source>
</reference>
<keyword evidence="2" id="KW-1185">Reference proteome</keyword>
<organism evidence="1 2">
    <name type="scientific">Trifolium subterraneum</name>
    <name type="common">Subterranean clover</name>
    <dbReference type="NCBI Taxonomy" id="3900"/>
    <lineage>
        <taxon>Eukaryota</taxon>
        <taxon>Viridiplantae</taxon>
        <taxon>Streptophyta</taxon>
        <taxon>Embryophyta</taxon>
        <taxon>Tracheophyta</taxon>
        <taxon>Spermatophyta</taxon>
        <taxon>Magnoliopsida</taxon>
        <taxon>eudicotyledons</taxon>
        <taxon>Gunneridae</taxon>
        <taxon>Pentapetalae</taxon>
        <taxon>rosids</taxon>
        <taxon>fabids</taxon>
        <taxon>Fabales</taxon>
        <taxon>Fabaceae</taxon>
        <taxon>Papilionoideae</taxon>
        <taxon>50 kb inversion clade</taxon>
        <taxon>NPAAA clade</taxon>
        <taxon>Hologalegina</taxon>
        <taxon>IRL clade</taxon>
        <taxon>Trifolieae</taxon>
        <taxon>Trifolium</taxon>
    </lineage>
</organism>
<dbReference type="Proteomes" id="UP000242715">
    <property type="component" value="Unassembled WGS sequence"/>
</dbReference>
<evidence type="ECO:0000313" key="2">
    <source>
        <dbReference type="Proteomes" id="UP000242715"/>
    </source>
</evidence>
<name>A0A2Z6P0S4_TRISU</name>
<gene>
    <name evidence="1" type="ORF">TSUD_208070</name>
</gene>
<dbReference type="EMBL" id="DF973614">
    <property type="protein sequence ID" value="GAU36037.1"/>
    <property type="molecule type" value="Genomic_DNA"/>
</dbReference>
<evidence type="ECO:0000313" key="1">
    <source>
        <dbReference type="EMBL" id="GAU36037.1"/>
    </source>
</evidence>
<sequence length="62" mass="6924">MSKEQEEHWIQQEAAKQRAFEEINGAVGQIMGQIDNLSLQEEVQEANVPSSVSQLTLAIQNV</sequence>
<accession>A0A2Z6P0S4</accession>
<protein>
    <submittedName>
        <fullName evidence="1">Uncharacterized protein</fullName>
    </submittedName>
</protein>